<keyword evidence="8" id="KW-1278">Translocase</keyword>
<keyword evidence="2" id="KW-0813">Transport</keyword>
<evidence type="ECO:0000256" key="7">
    <source>
        <dbReference type="ARBA" id="ARBA00022840"/>
    </source>
</evidence>
<sequence>MPDEKYAVEMNQITKTFPGVKALDQVDFKVKKGEIHGLVGENGAGKSTLLKILMGVHQKDSESGDILLNGEKANINNPIMAEKYGLAAVYQHMMLAPKLSVAENIFLGEQPTKNGIVNWDYMYKETRKHLDSLNLTEINPKSRLDSLTNVQQEMVAIAKAVSHDANILIFDEPTALLAEKETEELHKTMLELKEKGVSIIYVNHRLDEVFEVCDRVTVLRDGEYVGTREISEVREDDLITMMVGREIGDLYYKEEIDKGEKILEVNNLNSGKKVIDASFELHKGEVLGFFGLIGAGRTELLRTIFGADKIDSGEIKINQKDVKINKPVDSINAGIGLIPEDRQKQGLALPLSVQDNCSLVSSMYSSNLGVLDKKSEEKETRRNVEDLNIKTPSIKQKVQFLSGGNQQKVVIAKWLNVDASILFFDESTVGIDVGAKKEIYKLMAELLKEDKAIIFISSYLPELLGVCDRIAVISEGKITGILDREEATEEKLLQLATV</sequence>
<evidence type="ECO:0000256" key="8">
    <source>
        <dbReference type="ARBA" id="ARBA00022967"/>
    </source>
</evidence>
<dbReference type="InterPro" id="IPR050107">
    <property type="entry name" value="ABC_carbohydrate_import_ATPase"/>
</dbReference>
<dbReference type="PANTHER" id="PTHR43790">
    <property type="entry name" value="CARBOHYDRATE TRANSPORT ATP-BINDING PROTEIN MG119-RELATED"/>
    <property type="match status" value="1"/>
</dbReference>
<gene>
    <name evidence="11" type="ORF">DFR79_11624</name>
</gene>
<evidence type="ECO:0000256" key="4">
    <source>
        <dbReference type="ARBA" id="ARBA00022597"/>
    </source>
</evidence>
<dbReference type="InterPro" id="IPR027417">
    <property type="entry name" value="P-loop_NTPase"/>
</dbReference>
<feature type="domain" description="ABC transporter" evidence="10">
    <location>
        <begin position="8"/>
        <end position="246"/>
    </location>
</feature>
<evidence type="ECO:0000256" key="9">
    <source>
        <dbReference type="ARBA" id="ARBA00023136"/>
    </source>
</evidence>
<dbReference type="InterPro" id="IPR003439">
    <property type="entry name" value="ABC_transporter-like_ATP-bd"/>
</dbReference>
<evidence type="ECO:0000256" key="6">
    <source>
        <dbReference type="ARBA" id="ARBA00022741"/>
    </source>
</evidence>
<comment type="subcellular location">
    <subcellularLocation>
        <location evidence="1">Cell membrane</location>
        <topology evidence="1">Peripheral membrane protein</topology>
    </subcellularLocation>
</comment>
<dbReference type="EMBL" id="SNWX01000016">
    <property type="protein sequence ID" value="TDO85897.1"/>
    <property type="molecule type" value="Genomic_DNA"/>
</dbReference>
<dbReference type="Gene3D" id="3.40.50.300">
    <property type="entry name" value="P-loop containing nucleotide triphosphate hydrolases"/>
    <property type="match status" value="2"/>
</dbReference>
<dbReference type="SMART" id="SM00382">
    <property type="entry name" value="AAA"/>
    <property type="match status" value="2"/>
</dbReference>
<evidence type="ECO:0000259" key="10">
    <source>
        <dbReference type="PROSITE" id="PS50893"/>
    </source>
</evidence>
<accession>A0A4R6LLW8</accession>
<keyword evidence="5" id="KW-0677">Repeat</keyword>
<comment type="caution">
    <text evidence="11">The sequence shown here is derived from an EMBL/GenBank/DDBJ whole genome shotgun (WGS) entry which is preliminary data.</text>
</comment>
<dbReference type="CDD" id="cd03215">
    <property type="entry name" value="ABC_Carb_Monos_II"/>
    <property type="match status" value="1"/>
</dbReference>
<dbReference type="PROSITE" id="PS00211">
    <property type="entry name" value="ABC_TRANSPORTER_1"/>
    <property type="match status" value="1"/>
</dbReference>
<dbReference type="FunFam" id="3.40.50.300:FF:000127">
    <property type="entry name" value="Ribose import ATP-binding protein RbsA"/>
    <property type="match status" value="1"/>
</dbReference>
<dbReference type="Proteomes" id="UP000295064">
    <property type="component" value="Unassembled WGS sequence"/>
</dbReference>
<evidence type="ECO:0000313" key="12">
    <source>
        <dbReference type="Proteomes" id="UP000295064"/>
    </source>
</evidence>
<keyword evidence="4" id="KW-0762">Sugar transport</keyword>
<protein>
    <submittedName>
        <fullName evidence="11">Monosaccharide ABC transporter ATP-binding protein (CUT2 family)</fullName>
    </submittedName>
</protein>
<evidence type="ECO:0000256" key="2">
    <source>
        <dbReference type="ARBA" id="ARBA00022448"/>
    </source>
</evidence>
<dbReference type="PROSITE" id="PS50893">
    <property type="entry name" value="ABC_TRANSPORTER_2"/>
    <property type="match status" value="2"/>
</dbReference>
<keyword evidence="6" id="KW-0547">Nucleotide-binding</keyword>
<dbReference type="AlphaFoldDB" id="A0A4R6LLW8"/>
<reference evidence="11 12" key="1">
    <citation type="submission" date="2019-03" db="EMBL/GenBank/DDBJ databases">
        <title>Subsurface microbial communities from deep shales in Ohio and West Virginia, USA.</title>
        <authorList>
            <person name="Wrighton K."/>
        </authorList>
    </citation>
    <scope>NUCLEOTIDE SEQUENCE [LARGE SCALE GENOMIC DNA]</scope>
    <source>
        <strain evidence="11 12">MA284_T2</strain>
    </source>
</reference>
<dbReference type="Pfam" id="PF00005">
    <property type="entry name" value="ABC_tran"/>
    <property type="match status" value="2"/>
</dbReference>
<keyword evidence="7 11" id="KW-0067">ATP-binding</keyword>
<dbReference type="GO" id="GO:0005886">
    <property type="term" value="C:plasma membrane"/>
    <property type="evidence" value="ECO:0007669"/>
    <property type="project" value="UniProtKB-SubCell"/>
</dbReference>
<dbReference type="GO" id="GO:0016887">
    <property type="term" value="F:ATP hydrolysis activity"/>
    <property type="evidence" value="ECO:0007669"/>
    <property type="project" value="InterPro"/>
</dbReference>
<keyword evidence="9" id="KW-0472">Membrane</keyword>
<name>A0A4R6LLW8_9FIRM</name>
<keyword evidence="3" id="KW-1003">Cell membrane</keyword>
<feature type="domain" description="ABC transporter" evidence="10">
    <location>
        <begin position="257"/>
        <end position="498"/>
    </location>
</feature>
<dbReference type="CDD" id="cd03216">
    <property type="entry name" value="ABC_Carb_Monos_I"/>
    <property type="match status" value="1"/>
</dbReference>
<dbReference type="InterPro" id="IPR003593">
    <property type="entry name" value="AAA+_ATPase"/>
</dbReference>
<dbReference type="RefSeq" id="WP_243727772.1">
    <property type="nucleotide sequence ID" value="NZ_SNWX01000016.1"/>
</dbReference>
<evidence type="ECO:0000256" key="1">
    <source>
        <dbReference type="ARBA" id="ARBA00004202"/>
    </source>
</evidence>
<evidence type="ECO:0000256" key="5">
    <source>
        <dbReference type="ARBA" id="ARBA00022737"/>
    </source>
</evidence>
<dbReference type="PANTHER" id="PTHR43790:SF3">
    <property type="entry name" value="D-ALLOSE IMPORT ATP-BINDING PROTEIN ALSA-RELATED"/>
    <property type="match status" value="1"/>
</dbReference>
<dbReference type="GO" id="GO:0005524">
    <property type="term" value="F:ATP binding"/>
    <property type="evidence" value="ECO:0007669"/>
    <property type="project" value="UniProtKB-KW"/>
</dbReference>
<dbReference type="SUPFAM" id="SSF52540">
    <property type="entry name" value="P-loop containing nucleoside triphosphate hydrolases"/>
    <property type="match status" value="2"/>
</dbReference>
<organism evidence="11 12">
    <name type="scientific">Halanaerobium saccharolyticum</name>
    <dbReference type="NCBI Taxonomy" id="43595"/>
    <lineage>
        <taxon>Bacteria</taxon>
        <taxon>Bacillati</taxon>
        <taxon>Bacillota</taxon>
        <taxon>Clostridia</taxon>
        <taxon>Halanaerobiales</taxon>
        <taxon>Halanaerobiaceae</taxon>
        <taxon>Halanaerobium</taxon>
    </lineage>
</organism>
<dbReference type="InterPro" id="IPR017871">
    <property type="entry name" value="ABC_transporter-like_CS"/>
</dbReference>
<evidence type="ECO:0000313" key="11">
    <source>
        <dbReference type="EMBL" id="TDO85897.1"/>
    </source>
</evidence>
<evidence type="ECO:0000256" key="3">
    <source>
        <dbReference type="ARBA" id="ARBA00022475"/>
    </source>
</evidence>
<proteinExistence type="predicted"/>